<gene>
    <name evidence="3" type="ORF">LTR97_012515</name>
</gene>
<reference evidence="3" key="1">
    <citation type="submission" date="2023-08" db="EMBL/GenBank/DDBJ databases">
        <title>Black Yeasts Isolated from many extreme environments.</title>
        <authorList>
            <person name="Coleine C."/>
            <person name="Stajich J.E."/>
            <person name="Selbmann L."/>
        </authorList>
    </citation>
    <scope>NUCLEOTIDE SEQUENCE</scope>
    <source>
        <strain evidence="3">CCFEE 5810</strain>
    </source>
</reference>
<dbReference type="InterPro" id="IPR002838">
    <property type="entry name" value="AIM24"/>
</dbReference>
<proteinExistence type="inferred from homology"/>
<dbReference type="Pfam" id="PF01987">
    <property type="entry name" value="AIM24"/>
    <property type="match status" value="1"/>
</dbReference>
<dbReference type="Gene3D" id="3.60.160.10">
    <property type="entry name" value="Mitochondrial biogenesis AIM24"/>
    <property type="match status" value="1"/>
</dbReference>
<sequence>MSYYQDSKQQYSQDYPPQQGYQQQGYPPPPSYPSQGQQQQPSQQYGQQPPQPGQGQQAAPEVSDSGNYQGMSYTVKHRNAFSIIEFRLRQGDAVKSIPGAMVHMSGSVTITGNVKMGFKKLFTGAQMAESTFTGPGTVALTPTMIGDIVSLQIEGTAGRPWHVAKHAYLACTTGVSKDTKAQGLGKALFGGGDLFVYRMMGQGVAWLTSYGAVEALTIAAGEHHIVDNGHLVAWNCDYAVERAGGGTWTSAKTGEGLVCRFTGPGTVYFQTRNLDDFASWVYEHSAQG</sequence>
<dbReference type="EMBL" id="JAVRQU010000027">
    <property type="protein sequence ID" value="KAK5690031.1"/>
    <property type="molecule type" value="Genomic_DNA"/>
</dbReference>
<dbReference type="GO" id="GO:0005739">
    <property type="term" value="C:mitochondrion"/>
    <property type="evidence" value="ECO:0007669"/>
    <property type="project" value="UniProtKB-SubCell"/>
</dbReference>
<evidence type="ECO:0000313" key="4">
    <source>
        <dbReference type="Proteomes" id="UP001310594"/>
    </source>
</evidence>
<evidence type="ECO:0000313" key="3">
    <source>
        <dbReference type="EMBL" id="KAK5690031.1"/>
    </source>
</evidence>
<dbReference type="InterPro" id="IPR016031">
    <property type="entry name" value="Trp_RNA-bd_attenuator-like_dom"/>
</dbReference>
<name>A0AAN7ZUX7_9PEZI</name>
<feature type="compositionally biased region" description="Low complexity" evidence="2">
    <location>
        <begin position="1"/>
        <end position="25"/>
    </location>
</feature>
<organism evidence="3 4">
    <name type="scientific">Elasticomyces elasticus</name>
    <dbReference type="NCBI Taxonomy" id="574655"/>
    <lineage>
        <taxon>Eukaryota</taxon>
        <taxon>Fungi</taxon>
        <taxon>Dikarya</taxon>
        <taxon>Ascomycota</taxon>
        <taxon>Pezizomycotina</taxon>
        <taxon>Dothideomycetes</taxon>
        <taxon>Dothideomycetidae</taxon>
        <taxon>Mycosphaerellales</taxon>
        <taxon>Teratosphaeriaceae</taxon>
        <taxon>Elasticomyces</taxon>
    </lineage>
</organism>
<protein>
    <recommendedName>
        <fullName evidence="1">Altered inheritance of mitochondria protein 24, mitochondrial</fullName>
    </recommendedName>
</protein>
<dbReference type="PANTHER" id="PTHR43657:SF1">
    <property type="entry name" value="ALTERED INHERITANCE OF MITOCHONDRIA PROTEIN 24, MITOCHONDRIAL"/>
    <property type="match status" value="1"/>
</dbReference>
<evidence type="ECO:0000256" key="1">
    <source>
        <dbReference type="RuleBase" id="RU363045"/>
    </source>
</evidence>
<dbReference type="Proteomes" id="UP001310594">
    <property type="component" value="Unassembled WGS sequence"/>
</dbReference>
<accession>A0AAN7ZUX7</accession>
<dbReference type="SUPFAM" id="SSF51219">
    <property type="entry name" value="TRAP-like"/>
    <property type="match status" value="1"/>
</dbReference>
<dbReference type="NCBIfam" id="TIGR00266">
    <property type="entry name" value="TIGR00266 family protein"/>
    <property type="match status" value="1"/>
</dbReference>
<comment type="caution">
    <text evidence="3">The sequence shown here is derived from an EMBL/GenBank/DDBJ whole genome shotgun (WGS) entry which is preliminary data.</text>
</comment>
<feature type="compositionally biased region" description="Low complexity" evidence="2">
    <location>
        <begin position="33"/>
        <end position="57"/>
    </location>
</feature>
<comment type="subcellular location">
    <subcellularLocation>
        <location evidence="1">Mitochondrion</location>
    </subcellularLocation>
</comment>
<keyword evidence="1" id="KW-0496">Mitochondrion</keyword>
<comment type="similarity">
    <text evidence="1">Belongs to the AIM24 family.</text>
</comment>
<feature type="region of interest" description="Disordered" evidence="2">
    <location>
        <begin position="1"/>
        <end position="70"/>
    </location>
</feature>
<dbReference type="InterPro" id="IPR036983">
    <property type="entry name" value="AIM24_sf"/>
</dbReference>
<evidence type="ECO:0000256" key="2">
    <source>
        <dbReference type="SAM" id="MobiDB-lite"/>
    </source>
</evidence>
<dbReference type="AlphaFoldDB" id="A0AAN7ZUX7"/>
<dbReference type="PANTHER" id="PTHR43657">
    <property type="entry name" value="TRYPTOPHAN RNA-BINDING ATTENUATOR PROTEIN-LIKE PROTEIN"/>
    <property type="match status" value="1"/>
</dbReference>